<proteinExistence type="inferred from homology"/>
<evidence type="ECO:0000256" key="18">
    <source>
        <dbReference type="SAM" id="Coils"/>
    </source>
</evidence>
<sequence length="745" mass="81356">MINEVKSGTDDFNEENGELVRYLDILIESRWLIAGICAFALVIGVTLAFLIRPTYKSDILIQVQEDNPASAGSLLAGVSSLFDVKTQAEDEVQILRSRMVVARAVDELHLYIRATPRYFPLVGWRIAAQAKSLSHPGLFGYGGYCWGTENIEVARFDVPKELQEEKFRLTVLDGGRYRLENSDLDKPIEGRVGQLTTANQSVGQVRILVTGIAGNPGAAFNLSREPELKTITDLQQKLLIEQTSKQSNVISASLRGHDATQITNILNAIGRGYVEQNVQRKTAEAEKSSQFLEGLLPDLKNNLYSVEKRYNELRREKGTFNLGLEAQAYLQESVAAQGNLADLEQKRADMATRFAEGHPALQAIDRQIFTIKSKLADVGNRIKLLPTVEQDTVSLLRDVQVDTDIYVGTLNNIQQLKLVAAGKVGSVRQVDYARLPDDPISPKIPVVVGIAAVIGLLVGMALAFVREGLYGGITDAHDIERFAGLSVYGTIPLSTAWKLHSVTGQSKAIGKPLLAHRHPDDPTVESLRSLRTALAFAMLEARNNRLLLTGPSPGIGKSFLAANLAAVISGTGKRVILVDADMRRGHLNAQFGKPRGSGLSNLLANQSVLDDVILRDVSEGLDLITTGTIPPNPSDLLLSENMTGLLEMLSNRYDLVLIDSPPVLVAPDASILAVNTDTVFLAARSGKTTVGELVETTRQLQRAQCIPKGVIFNGIEPRAFGYRSKYGSYRYVAYRYGNEEGETSN</sequence>
<dbReference type="Proteomes" id="UP000243502">
    <property type="component" value="Chromosome 2"/>
</dbReference>
<dbReference type="InterPro" id="IPR003593">
    <property type="entry name" value="AAA+_ATPase"/>
</dbReference>
<evidence type="ECO:0000313" key="22">
    <source>
        <dbReference type="Proteomes" id="UP000243502"/>
    </source>
</evidence>
<organism evidence="21 22">
    <name type="scientific">Paraburkholderia terrae</name>
    <dbReference type="NCBI Taxonomy" id="311230"/>
    <lineage>
        <taxon>Bacteria</taxon>
        <taxon>Pseudomonadati</taxon>
        <taxon>Pseudomonadota</taxon>
        <taxon>Betaproteobacteria</taxon>
        <taxon>Burkholderiales</taxon>
        <taxon>Burkholderiaceae</taxon>
        <taxon>Paraburkholderia</taxon>
    </lineage>
</organism>
<feature type="coiled-coil region" evidence="18">
    <location>
        <begin position="296"/>
        <end position="346"/>
    </location>
</feature>
<dbReference type="NCBIfam" id="TIGR01007">
    <property type="entry name" value="eps_fam"/>
    <property type="match status" value="1"/>
</dbReference>
<dbReference type="PANTHER" id="PTHR32309:SF32">
    <property type="entry name" value="TYROSINE-PROTEIN KINASE ETK-RELATED"/>
    <property type="match status" value="1"/>
</dbReference>
<keyword evidence="4" id="KW-0997">Cell inner membrane</keyword>
<gene>
    <name evidence="21" type="ORF">C2L65_21555</name>
</gene>
<dbReference type="NCBIfam" id="TIGR01005">
    <property type="entry name" value="eps_transp_fam"/>
    <property type="match status" value="1"/>
</dbReference>
<evidence type="ECO:0000256" key="4">
    <source>
        <dbReference type="ARBA" id="ARBA00022519"/>
    </source>
</evidence>
<keyword evidence="3" id="KW-1003">Cell membrane</keyword>
<keyword evidence="13" id="KW-0270">Exopolysaccharide synthesis</keyword>
<keyword evidence="8 21" id="KW-0418">Kinase</keyword>
<evidence type="ECO:0000259" key="20">
    <source>
        <dbReference type="SMART" id="SM00382"/>
    </source>
</evidence>
<evidence type="ECO:0000256" key="16">
    <source>
        <dbReference type="ARBA" id="ARBA00067833"/>
    </source>
</evidence>
<keyword evidence="9" id="KW-0067">ATP-binding</keyword>
<dbReference type="PANTHER" id="PTHR32309">
    <property type="entry name" value="TYROSINE-PROTEIN KINASE"/>
    <property type="match status" value="1"/>
</dbReference>
<protein>
    <recommendedName>
        <fullName evidence="16">Putative tyrosine-protein kinase EpsB</fullName>
    </recommendedName>
    <alternativeName>
        <fullName evidence="17">EPS I polysaccharide export protein EpsB</fullName>
    </alternativeName>
</protein>
<evidence type="ECO:0000256" key="6">
    <source>
        <dbReference type="ARBA" id="ARBA00022692"/>
    </source>
</evidence>
<dbReference type="GO" id="GO:0042802">
    <property type="term" value="F:identical protein binding"/>
    <property type="evidence" value="ECO:0007669"/>
    <property type="project" value="UniProtKB-ARBA"/>
</dbReference>
<dbReference type="CDD" id="cd05387">
    <property type="entry name" value="BY-kinase"/>
    <property type="match status" value="1"/>
</dbReference>
<dbReference type="SMART" id="SM00382">
    <property type="entry name" value="AAA"/>
    <property type="match status" value="1"/>
</dbReference>
<accession>A0A2I8EW29</accession>
<keyword evidence="10 19" id="KW-1133">Transmembrane helix</keyword>
<dbReference type="SUPFAM" id="SSF52540">
    <property type="entry name" value="P-loop containing nucleoside triphosphate hydrolases"/>
    <property type="match status" value="1"/>
</dbReference>
<feature type="domain" description="AAA+ ATPase" evidence="20">
    <location>
        <begin position="542"/>
        <end position="695"/>
    </location>
</feature>
<dbReference type="Pfam" id="PF13807">
    <property type="entry name" value="GNVR"/>
    <property type="match status" value="1"/>
</dbReference>
<dbReference type="InterPro" id="IPR005700">
    <property type="entry name" value="EPS_ExoP-like"/>
</dbReference>
<feature type="transmembrane region" description="Helical" evidence="19">
    <location>
        <begin position="31"/>
        <end position="51"/>
    </location>
</feature>
<dbReference type="GO" id="GO:0005886">
    <property type="term" value="C:plasma membrane"/>
    <property type="evidence" value="ECO:0007669"/>
    <property type="project" value="UniProtKB-SubCell"/>
</dbReference>
<evidence type="ECO:0000256" key="5">
    <source>
        <dbReference type="ARBA" id="ARBA00022679"/>
    </source>
</evidence>
<keyword evidence="11 19" id="KW-0472">Membrane</keyword>
<dbReference type="Pfam" id="PF13614">
    <property type="entry name" value="AAA_31"/>
    <property type="match status" value="1"/>
</dbReference>
<dbReference type="InterPro" id="IPR050445">
    <property type="entry name" value="Bact_polysacc_biosynth/exp"/>
</dbReference>
<evidence type="ECO:0000256" key="8">
    <source>
        <dbReference type="ARBA" id="ARBA00022777"/>
    </source>
</evidence>
<evidence type="ECO:0000256" key="1">
    <source>
        <dbReference type="ARBA" id="ARBA00004429"/>
    </source>
</evidence>
<dbReference type="Pfam" id="PF02706">
    <property type="entry name" value="Wzz"/>
    <property type="match status" value="1"/>
</dbReference>
<dbReference type="GO" id="GO:0000271">
    <property type="term" value="P:polysaccharide biosynthetic process"/>
    <property type="evidence" value="ECO:0007669"/>
    <property type="project" value="UniProtKB-KW"/>
</dbReference>
<dbReference type="KEGG" id="pter:C2L65_21555"/>
<comment type="function">
    <text evidence="15">Probably involved in polymerization and/or export of exopolysaccharide EPS I which functions as a virulence factor. May be involved in an ATP-dependent process in the pathway for EPS I production, possibly export of the trimeric repeat units across the inner membrane or their polymerization.</text>
</comment>
<evidence type="ECO:0000256" key="10">
    <source>
        <dbReference type="ARBA" id="ARBA00022989"/>
    </source>
</evidence>
<evidence type="ECO:0000256" key="15">
    <source>
        <dbReference type="ARBA" id="ARBA00054296"/>
    </source>
</evidence>
<dbReference type="AlphaFoldDB" id="A0A2I8EW29"/>
<evidence type="ECO:0000256" key="11">
    <source>
        <dbReference type="ARBA" id="ARBA00023136"/>
    </source>
</evidence>
<name>A0A2I8EW29_9BURK</name>
<evidence type="ECO:0000256" key="12">
    <source>
        <dbReference type="ARBA" id="ARBA00023137"/>
    </source>
</evidence>
<evidence type="ECO:0000256" key="2">
    <source>
        <dbReference type="ARBA" id="ARBA00008883"/>
    </source>
</evidence>
<keyword evidence="6 19" id="KW-0812">Transmembrane</keyword>
<evidence type="ECO:0000256" key="17">
    <source>
        <dbReference type="ARBA" id="ARBA00081049"/>
    </source>
</evidence>
<evidence type="ECO:0000256" key="9">
    <source>
        <dbReference type="ARBA" id="ARBA00022840"/>
    </source>
</evidence>
<evidence type="ECO:0000256" key="3">
    <source>
        <dbReference type="ARBA" id="ARBA00022475"/>
    </source>
</evidence>
<keyword evidence="5" id="KW-0808">Transferase</keyword>
<dbReference type="Pfam" id="PF23607">
    <property type="entry name" value="WZC_N"/>
    <property type="match status" value="1"/>
</dbReference>
<comment type="similarity">
    <text evidence="2">Belongs to the etk/wzc family.</text>
</comment>
<dbReference type="Gene3D" id="3.40.50.300">
    <property type="entry name" value="P-loop containing nucleotide triphosphate hydrolases"/>
    <property type="match status" value="1"/>
</dbReference>
<dbReference type="GO" id="GO:0004713">
    <property type="term" value="F:protein tyrosine kinase activity"/>
    <property type="evidence" value="ECO:0007669"/>
    <property type="project" value="UniProtKB-KW"/>
</dbReference>
<dbReference type="InterPro" id="IPR025669">
    <property type="entry name" value="AAA_dom"/>
</dbReference>
<dbReference type="InterPro" id="IPR032807">
    <property type="entry name" value="GNVR"/>
</dbReference>
<evidence type="ECO:0000256" key="14">
    <source>
        <dbReference type="ARBA" id="ARBA00053015"/>
    </source>
</evidence>
<keyword evidence="18" id="KW-0175">Coiled coil</keyword>
<comment type="subcellular location">
    <subcellularLocation>
        <location evidence="1">Cell inner membrane</location>
        <topology evidence="1">Multi-pass membrane protein</topology>
    </subcellularLocation>
</comment>
<keyword evidence="12" id="KW-0829">Tyrosine-protein kinase</keyword>
<reference evidence="21 22" key="1">
    <citation type="submission" date="2018-01" db="EMBL/GenBank/DDBJ databases">
        <title>Species boundaries and ecological features among Paraburkholderia terrae DSMZ17804T, P. hospita DSMZ17164T and P. caribensis DSMZ13236T.</title>
        <authorList>
            <person name="Pratama A.A."/>
        </authorList>
    </citation>
    <scope>NUCLEOTIDE SEQUENCE [LARGE SCALE GENOMIC DNA]</scope>
    <source>
        <strain evidence="21 22">DSM 17804</strain>
    </source>
</reference>
<dbReference type="InterPro" id="IPR003856">
    <property type="entry name" value="LPS_length_determ_N"/>
</dbReference>
<dbReference type="InterPro" id="IPR005702">
    <property type="entry name" value="Wzc-like_C"/>
</dbReference>
<comment type="catalytic activity">
    <reaction evidence="14">
        <text>L-tyrosyl-[protein] + ATP = O-phospho-L-tyrosyl-[protein] + ADP + H(+)</text>
        <dbReference type="Rhea" id="RHEA:10596"/>
        <dbReference type="Rhea" id="RHEA-COMP:10136"/>
        <dbReference type="Rhea" id="RHEA-COMP:20101"/>
        <dbReference type="ChEBI" id="CHEBI:15378"/>
        <dbReference type="ChEBI" id="CHEBI:30616"/>
        <dbReference type="ChEBI" id="CHEBI:46858"/>
        <dbReference type="ChEBI" id="CHEBI:61978"/>
        <dbReference type="ChEBI" id="CHEBI:456216"/>
    </reaction>
</comment>
<dbReference type="RefSeq" id="WP_042314297.1">
    <property type="nucleotide sequence ID" value="NZ_CP026112.1"/>
</dbReference>
<dbReference type="OrthoDB" id="9808257at2"/>
<evidence type="ECO:0000256" key="13">
    <source>
        <dbReference type="ARBA" id="ARBA00023169"/>
    </source>
</evidence>
<dbReference type="EMBL" id="CP026112">
    <property type="protein sequence ID" value="AUT63786.1"/>
    <property type="molecule type" value="Genomic_DNA"/>
</dbReference>
<dbReference type="FunFam" id="3.40.50.300:FF:000527">
    <property type="entry name" value="Tyrosine-protein kinase etk"/>
    <property type="match status" value="1"/>
</dbReference>
<evidence type="ECO:0000313" key="21">
    <source>
        <dbReference type="EMBL" id="AUT63786.1"/>
    </source>
</evidence>
<keyword evidence="7" id="KW-0547">Nucleotide-binding</keyword>
<dbReference type="GO" id="GO:0005524">
    <property type="term" value="F:ATP binding"/>
    <property type="evidence" value="ECO:0007669"/>
    <property type="project" value="UniProtKB-KW"/>
</dbReference>
<evidence type="ECO:0000256" key="19">
    <source>
        <dbReference type="SAM" id="Phobius"/>
    </source>
</evidence>
<evidence type="ECO:0000256" key="7">
    <source>
        <dbReference type="ARBA" id="ARBA00022741"/>
    </source>
</evidence>
<dbReference type="InterPro" id="IPR027417">
    <property type="entry name" value="P-loop_NTPase"/>
</dbReference>